<feature type="domain" description="HTH tetR-type" evidence="3">
    <location>
        <begin position="30"/>
        <end position="90"/>
    </location>
</feature>
<evidence type="ECO:0000256" key="1">
    <source>
        <dbReference type="ARBA" id="ARBA00023125"/>
    </source>
</evidence>
<dbReference type="PANTHER" id="PTHR30055:SF231">
    <property type="entry name" value="TRANSCRIPTIONAL REGULATORY PROTEIN (PROBABLY DEOR-FAMILY)-RELATED"/>
    <property type="match status" value="1"/>
</dbReference>
<name>A0A1J0ESS1_9PSED</name>
<dbReference type="Pfam" id="PF00440">
    <property type="entry name" value="TetR_N"/>
    <property type="match status" value="1"/>
</dbReference>
<keyword evidence="1 2" id="KW-0238">DNA-binding</keyword>
<dbReference type="PROSITE" id="PS50977">
    <property type="entry name" value="HTH_TETR_2"/>
    <property type="match status" value="1"/>
</dbReference>
<dbReference type="InterPro" id="IPR009057">
    <property type="entry name" value="Homeodomain-like_sf"/>
</dbReference>
<proteinExistence type="predicted"/>
<organism evidence="4 5">
    <name type="scientific">Pseudomonas frederiksbergensis</name>
    <dbReference type="NCBI Taxonomy" id="104087"/>
    <lineage>
        <taxon>Bacteria</taxon>
        <taxon>Pseudomonadati</taxon>
        <taxon>Pseudomonadota</taxon>
        <taxon>Gammaproteobacteria</taxon>
        <taxon>Pseudomonadales</taxon>
        <taxon>Pseudomonadaceae</taxon>
        <taxon>Pseudomonas</taxon>
    </lineage>
</organism>
<feature type="DNA-binding region" description="H-T-H motif" evidence="2">
    <location>
        <begin position="53"/>
        <end position="72"/>
    </location>
</feature>
<evidence type="ECO:0000313" key="4">
    <source>
        <dbReference type="EMBL" id="APC19210.1"/>
    </source>
</evidence>
<accession>A0A1J0ESS1</accession>
<dbReference type="PANTHER" id="PTHR30055">
    <property type="entry name" value="HTH-TYPE TRANSCRIPTIONAL REGULATOR RUTR"/>
    <property type="match status" value="1"/>
</dbReference>
<dbReference type="SUPFAM" id="SSF46689">
    <property type="entry name" value="Homeodomain-like"/>
    <property type="match status" value="1"/>
</dbReference>
<reference evidence="5" key="1">
    <citation type="submission" date="2016-10" db="EMBL/GenBank/DDBJ databases">
        <title>Pseudomonas frederiksbergensis ERGS4:02 complete genome.</title>
        <authorList>
            <person name="Kumar R."/>
            <person name="Acharya V."/>
            <person name="Singh D."/>
        </authorList>
    </citation>
    <scope>NUCLEOTIDE SEQUENCE [LARGE SCALE GENOMIC DNA]</scope>
    <source>
        <strain evidence="5">ERGS4:02</strain>
    </source>
</reference>
<dbReference type="InterPro" id="IPR001647">
    <property type="entry name" value="HTH_TetR"/>
</dbReference>
<protein>
    <submittedName>
        <fullName evidence="4">TetR family transcriptional regulator</fullName>
    </submittedName>
</protein>
<dbReference type="OrthoDB" id="8982136at2"/>
<dbReference type="GO" id="GO:0000976">
    <property type="term" value="F:transcription cis-regulatory region binding"/>
    <property type="evidence" value="ECO:0007669"/>
    <property type="project" value="TreeGrafter"/>
</dbReference>
<evidence type="ECO:0000256" key="2">
    <source>
        <dbReference type="PROSITE-ProRule" id="PRU00335"/>
    </source>
</evidence>
<dbReference type="Gene3D" id="1.10.357.10">
    <property type="entry name" value="Tetracycline Repressor, domain 2"/>
    <property type="match status" value="1"/>
</dbReference>
<dbReference type="AlphaFoldDB" id="A0A1J0ESS1"/>
<dbReference type="GeneID" id="46908239"/>
<dbReference type="Proteomes" id="UP000182567">
    <property type="component" value="Chromosome"/>
</dbReference>
<gene>
    <name evidence="4" type="ORF">BLL42_08350</name>
</gene>
<dbReference type="EMBL" id="CP017886">
    <property type="protein sequence ID" value="APC19210.1"/>
    <property type="molecule type" value="Genomic_DNA"/>
</dbReference>
<sequence>MAQEGAAGIATAVAESVQYQGRKASRQGSEQRRQEILDAAMRIVVRDGVRAVRHRAIAAEAGVPLSATTYYFKDIDDLLTDTFAQYVERSAAYMARLWANNEGLLRELVISGDGSPQSRSQLADDIARLMADYVQRQLINRREHLMAEQAFRQEALLNPRLALLVRSHQQILLQGTCQLFQVLGSREPQQDAKVLTAIVGRMEYQGLLNDAEPQAEQEMLGILTRYMHLVLASV</sequence>
<dbReference type="RefSeq" id="WP_071555720.1">
    <property type="nucleotide sequence ID" value="NZ_CP017886.1"/>
</dbReference>
<evidence type="ECO:0000259" key="3">
    <source>
        <dbReference type="PROSITE" id="PS50977"/>
    </source>
</evidence>
<evidence type="ECO:0000313" key="5">
    <source>
        <dbReference type="Proteomes" id="UP000182567"/>
    </source>
</evidence>
<dbReference type="GO" id="GO:0003700">
    <property type="term" value="F:DNA-binding transcription factor activity"/>
    <property type="evidence" value="ECO:0007669"/>
    <property type="project" value="TreeGrafter"/>
</dbReference>
<dbReference type="InterPro" id="IPR050109">
    <property type="entry name" value="HTH-type_TetR-like_transc_reg"/>
</dbReference>